<accession>A0ABN2HI89</accession>
<reference evidence="2 3" key="1">
    <citation type="journal article" date="2019" name="Int. J. Syst. Evol. Microbiol.">
        <title>The Global Catalogue of Microorganisms (GCM) 10K type strain sequencing project: providing services to taxonomists for standard genome sequencing and annotation.</title>
        <authorList>
            <consortium name="The Broad Institute Genomics Platform"/>
            <consortium name="The Broad Institute Genome Sequencing Center for Infectious Disease"/>
            <person name="Wu L."/>
            <person name="Ma J."/>
        </authorList>
    </citation>
    <scope>NUCLEOTIDE SEQUENCE [LARGE SCALE GENOMIC DNA]</scope>
    <source>
        <strain evidence="2 3">JCM 14307</strain>
    </source>
</reference>
<evidence type="ECO:0000259" key="1">
    <source>
        <dbReference type="PROSITE" id="PS50943"/>
    </source>
</evidence>
<dbReference type="SMART" id="SM00530">
    <property type="entry name" value="HTH_XRE"/>
    <property type="match status" value="1"/>
</dbReference>
<evidence type="ECO:0000313" key="2">
    <source>
        <dbReference type="EMBL" id="GAA1687869.1"/>
    </source>
</evidence>
<dbReference type="PANTHER" id="PTHR35010:SF2">
    <property type="entry name" value="BLL4672 PROTEIN"/>
    <property type="match status" value="1"/>
</dbReference>
<name>A0ABN2HI89_9ACTN</name>
<gene>
    <name evidence="2" type="ORF">GCM10009745_35890</name>
</gene>
<dbReference type="PROSITE" id="PS50943">
    <property type="entry name" value="HTH_CROC1"/>
    <property type="match status" value="1"/>
</dbReference>
<dbReference type="Proteomes" id="UP001500280">
    <property type="component" value="Unassembled WGS sequence"/>
</dbReference>
<organism evidence="2 3">
    <name type="scientific">Kribbella yunnanensis</name>
    <dbReference type="NCBI Taxonomy" id="190194"/>
    <lineage>
        <taxon>Bacteria</taxon>
        <taxon>Bacillati</taxon>
        <taxon>Actinomycetota</taxon>
        <taxon>Actinomycetes</taxon>
        <taxon>Propionibacteriales</taxon>
        <taxon>Kribbellaceae</taxon>
        <taxon>Kribbella</taxon>
    </lineage>
</organism>
<dbReference type="InterPro" id="IPR041413">
    <property type="entry name" value="MLTR_LBD"/>
</dbReference>
<dbReference type="CDD" id="cd00093">
    <property type="entry name" value="HTH_XRE"/>
    <property type="match status" value="1"/>
</dbReference>
<dbReference type="SUPFAM" id="SSF47413">
    <property type="entry name" value="lambda repressor-like DNA-binding domains"/>
    <property type="match status" value="1"/>
</dbReference>
<proteinExistence type="predicted"/>
<dbReference type="EMBL" id="BAAANF010000012">
    <property type="protein sequence ID" value="GAA1687869.1"/>
    <property type="molecule type" value="Genomic_DNA"/>
</dbReference>
<dbReference type="Pfam" id="PF17765">
    <property type="entry name" value="MLTR_LBD"/>
    <property type="match status" value="1"/>
</dbReference>
<dbReference type="PANTHER" id="PTHR35010">
    <property type="entry name" value="BLL4672 PROTEIN-RELATED"/>
    <property type="match status" value="1"/>
</dbReference>
<dbReference type="InterPro" id="IPR010982">
    <property type="entry name" value="Lambda_DNA-bd_dom_sf"/>
</dbReference>
<dbReference type="RefSeq" id="WP_344152685.1">
    <property type="nucleotide sequence ID" value="NZ_BAAANF010000012.1"/>
</dbReference>
<sequence>MTVDVAQELAVFLRACRERLRPAEAGLARAGRARRTPGLRREEVAELAGVSVDYVIRLEQGRGLRPSGEVLEALARALQLSDDEHAYVFDLTRQWTAVRRQPQPESSSLAALVQAVSPLPAMLINHRFDIRAWNPELALLMLNFANVPPERRNAMVLCTLEPAFFDYYTDRERVIREGIADLRAAWAAHADDEGLADLVRTLCDESREFAGLWARRDVKVKSTGRKRLNHPDVGRLTIEYDVLTPLGDTAQRLIVYRAVDAASQQALDRIAAMVSAGDRALAG</sequence>
<keyword evidence="3" id="KW-1185">Reference proteome</keyword>
<dbReference type="InterPro" id="IPR001387">
    <property type="entry name" value="Cro/C1-type_HTH"/>
</dbReference>
<evidence type="ECO:0000313" key="3">
    <source>
        <dbReference type="Proteomes" id="UP001500280"/>
    </source>
</evidence>
<feature type="domain" description="HTH cro/C1-type" evidence="1">
    <location>
        <begin position="38"/>
        <end position="85"/>
    </location>
</feature>
<dbReference type="Gene3D" id="1.10.260.40">
    <property type="entry name" value="lambda repressor-like DNA-binding domains"/>
    <property type="match status" value="1"/>
</dbReference>
<comment type="caution">
    <text evidence="2">The sequence shown here is derived from an EMBL/GenBank/DDBJ whole genome shotgun (WGS) entry which is preliminary data.</text>
</comment>
<dbReference type="Gene3D" id="3.30.450.180">
    <property type="match status" value="1"/>
</dbReference>
<dbReference type="Pfam" id="PF13560">
    <property type="entry name" value="HTH_31"/>
    <property type="match status" value="1"/>
</dbReference>
<protein>
    <submittedName>
        <fullName evidence="2">Helix-turn-helix transcriptional regulator</fullName>
    </submittedName>
</protein>